<dbReference type="PROSITE" id="PS00886">
    <property type="entry name" value="ILVD_EDD_1"/>
    <property type="match status" value="1"/>
</dbReference>
<dbReference type="UniPathway" id="UPA00049">
    <property type="reaction ID" value="UER00061"/>
</dbReference>
<evidence type="ECO:0000259" key="16">
    <source>
        <dbReference type="Pfam" id="PF00920"/>
    </source>
</evidence>
<feature type="binding site" evidence="15">
    <location>
        <position position="443"/>
    </location>
    <ligand>
        <name>Mg(2+)</name>
        <dbReference type="ChEBI" id="CHEBI:18420"/>
    </ligand>
</feature>
<dbReference type="Pfam" id="PF24877">
    <property type="entry name" value="ILV_EDD_C"/>
    <property type="match status" value="1"/>
</dbReference>
<dbReference type="UniPathway" id="UPA00047">
    <property type="reaction ID" value="UER00057"/>
</dbReference>
<keyword evidence="19" id="KW-1185">Reference proteome</keyword>
<dbReference type="Gene3D" id="3.50.30.80">
    <property type="entry name" value="IlvD/EDD C-terminal domain-like"/>
    <property type="match status" value="1"/>
</dbReference>
<dbReference type="InterPro" id="IPR004404">
    <property type="entry name" value="DihydroxyA_deHydtase"/>
</dbReference>
<comment type="function">
    <text evidence="15">Functions in the biosynthesis of branched-chain amino acids. Catalyzes the dehydration of (2R,3R)-2,3-dihydroxy-3-methylpentanoate (2,3-dihydroxy-3-methylvalerate) into 2-oxo-3-methylpentanoate (2-oxo-3-methylvalerate) and of (2R)-2,3-dihydroxy-3-methylbutanoate (2,3-dihydroxyisovalerate) into 2-oxo-3-methylbutanoate (2-oxoisovalerate), the penultimate precursor to L-isoleucine and L-valine, respectively.</text>
</comment>
<dbReference type="Proteomes" id="UP000036873">
    <property type="component" value="Unassembled WGS sequence"/>
</dbReference>
<dbReference type="EC" id="4.2.1.9" evidence="14 15"/>
<comment type="pathway">
    <text evidence="13 15">Amino-acid biosynthesis; L-isoleucine biosynthesis; L-isoleucine from 2-oxobutanoate: step 3/4.</text>
</comment>
<evidence type="ECO:0000256" key="6">
    <source>
        <dbReference type="ARBA" id="ARBA00022842"/>
    </source>
</evidence>
<keyword evidence="4 15" id="KW-0001">2Fe-2S</keyword>
<evidence type="ECO:0000256" key="1">
    <source>
        <dbReference type="ARBA" id="ARBA00001946"/>
    </source>
</evidence>
<comment type="pathway">
    <text evidence="12 15">Amino-acid biosynthesis; L-valine biosynthesis; L-valine from pyruvate: step 3/4.</text>
</comment>
<evidence type="ECO:0000256" key="3">
    <source>
        <dbReference type="ARBA" id="ARBA00022605"/>
    </source>
</evidence>
<comment type="cofactor">
    <cofactor evidence="1 15">
        <name>Mg(2+)</name>
        <dbReference type="ChEBI" id="CHEBI:18420"/>
    </cofactor>
</comment>
<organism evidence="18 19">
    <name type="scientific">Acetobacterium bakii</name>
    <dbReference type="NCBI Taxonomy" id="52689"/>
    <lineage>
        <taxon>Bacteria</taxon>
        <taxon>Bacillati</taxon>
        <taxon>Bacillota</taxon>
        <taxon>Clostridia</taxon>
        <taxon>Eubacteriales</taxon>
        <taxon>Eubacteriaceae</taxon>
        <taxon>Acetobacterium</taxon>
    </lineage>
</organism>
<comment type="subunit">
    <text evidence="15">Homodimer.</text>
</comment>
<dbReference type="GO" id="GO:0000287">
    <property type="term" value="F:magnesium ion binding"/>
    <property type="evidence" value="ECO:0007669"/>
    <property type="project" value="UniProtKB-UniRule"/>
</dbReference>
<dbReference type="STRING" id="52689.AKG39_04390"/>
<feature type="binding site" description="via carbamate group" evidence="15">
    <location>
        <position position="121"/>
    </location>
    <ligand>
        <name>Mg(2+)</name>
        <dbReference type="ChEBI" id="CHEBI:18420"/>
    </ligand>
</feature>
<keyword evidence="7 15" id="KW-0408">Iron</keyword>
<feature type="domain" description="Dihydroxy-acid/6-phosphogluconate dehydratase N-terminal" evidence="16">
    <location>
        <begin position="31"/>
        <end position="349"/>
    </location>
</feature>
<dbReference type="EMBL" id="LGYO01000008">
    <property type="protein sequence ID" value="KNZ42961.1"/>
    <property type="molecule type" value="Genomic_DNA"/>
</dbReference>
<dbReference type="SUPFAM" id="SSF143975">
    <property type="entry name" value="IlvD/EDD N-terminal domain-like"/>
    <property type="match status" value="1"/>
</dbReference>
<reference evidence="19" key="1">
    <citation type="submission" date="2015-07" db="EMBL/GenBank/DDBJ databases">
        <title>Draft genome sequence of Acetobacterium bakii DSM 8293, a potential psychrophilic chemical producer through syngas fermentation.</title>
        <authorList>
            <person name="Song Y."/>
            <person name="Hwang S."/>
            <person name="Cho B.-K."/>
        </authorList>
    </citation>
    <scope>NUCLEOTIDE SEQUENCE [LARGE SCALE GENOMIC DNA]</scope>
    <source>
        <strain evidence="19">DSM 8239</strain>
    </source>
</reference>
<keyword evidence="5 15" id="KW-0479">Metal-binding</keyword>
<dbReference type="Pfam" id="PF00920">
    <property type="entry name" value="ILVD_EDD_N"/>
    <property type="match status" value="1"/>
</dbReference>
<dbReference type="InterPro" id="IPR056740">
    <property type="entry name" value="ILV_EDD_C"/>
</dbReference>
<keyword evidence="10 15" id="KW-0100">Branched-chain amino acid biosynthesis</keyword>
<proteinExistence type="inferred from homology"/>
<dbReference type="InterPro" id="IPR000581">
    <property type="entry name" value="ILV_EDD_N"/>
</dbReference>
<dbReference type="PANTHER" id="PTHR43661">
    <property type="entry name" value="D-XYLONATE DEHYDRATASE"/>
    <property type="match status" value="1"/>
</dbReference>
<dbReference type="GO" id="GO:0004160">
    <property type="term" value="F:dihydroxy-acid dehydratase activity"/>
    <property type="evidence" value="ECO:0007669"/>
    <property type="project" value="UniProtKB-UniRule"/>
</dbReference>
<dbReference type="AlphaFoldDB" id="A0A0L6U378"/>
<feature type="binding site" evidence="15">
    <location>
        <position position="78"/>
    </location>
    <ligand>
        <name>Mg(2+)</name>
        <dbReference type="ChEBI" id="CHEBI:18420"/>
    </ligand>
</feature>
<evidence type="ECO:0000313" key="19">
    <source>
        <dbReference type="Proteomes" id="UP000036873"/>
    </source>
</evidence>
<dbReference type="GO" id="GO:0009099">
    <property type="term" value="P:L-valine biosynthetic process"/>
    <property type="evidence" value="ECO:0007669"/>
    <property type="project" value="UniProtKB-UniRule"/>
</dbReference>
<dbReference type="RefSeq" id="WP_050739143.1">
    <property type="nucleotide sequence ID" value="NZ_LGYO01000008.1"/>
</dbReference>
<dbReference type="GO" id="GO:0005829">
    <property type="term" value="C:cytosol"/>
    <property type="evidence" value="ECO:0007669"/>
    <property type="project" value="TreeGrafter"/>
</dbReference>
<evidence type="ECO:0000256" key="5">
    <source>
        <dbReference type="ARBA" id="ARBA00022723"/>
    </source>
</evidence>
<dbReference type="NCBIfam" id="TIGR00110">
    <property type="entry name" value="ilvD"/>
    <property type="match status" value="1"/>
</dbReference>
<dbReference type="SUPFAM" id="SSF52016">
    <property type="entry name" value="LeuD/IlvD-like"/>
    <property type="match status" value="1"/>
</dbReference>
<feature type="active site" description="Proton acceptor" evidence="15">
    <location>
        <position position="469"/>
    </location>
</feature>
<dbReference type="PROSITE" id="PS00887">
    <property type="entry name" value="ILVD_EDD_2"/>
    <property type="match status" value="1"/>
</dbReference>
<keyword evidence="8 15" id="KW-0411">Iron-sulfur</keyword>
<evidence type="ECO:0000256" key="4">
    <source>
        <dbReference type="ARBA" id="ARBA00022714"/>
    </source>
</evidence>
<comment type="catalytic activity">
    <reaction evidence="15">
        <text>(2R,3R)-2,3-dihydroxy-3-methylpentanoate = (S)-3-methyl-2-oxopentanoate + H2O</text>
        <dbReference type="Rhea" id="RHEA:27694"/>
        <dbReference type="ChEBI" id="CHEBI:15377"/>
        <dbReference type="ChEBI" id="CHEBI:35146"/>
        <dbReference type="ChEBI" id="CHEBI:49258"/>
        <dbReference type="EC" id="4.2.1.9"/>
    </reaction>
</comment>
<evidence type="ECO:0000256" key="2">
    <source>
        <dbReference type="ARBA" id="ARBA00006486"/>
    </source>
</evidence>
<comment type="caution">
    <text evidence="15">Lacks conserved residue(s) required for the propagation of feature annotation.</text>
</comment>
<evidence type="ECO:0000256" key="10">
    <source>
        <dbReference type="ARBA" id="ARBA00023304"/>
    </source>
</evidence>
<dbReference type="GO" id="GO:0051537">
    <property type="term" value="F:2 iron, 2 sulfur cluster binding"/>
    <property type="evidence" value="ECO:0007669"/>
    <property type="project" value="UniProtKB-UniRule"/>
</dbReference>
<dbReference type="OrthoDB" id="9807077at2"/>
<evidence type="ECO:0000256" key="15">
    <source>
        <dbReference type="HAMAP-Rule" id="MF_00012"/>
    </source>
</evidence>
<dbReference type="InterPro" id="IPR020558">
    <property type="entry name" value="DiOHA_6PGluconate_deHydtase_CS"/>
</dbReference>
<name>A0A0L6U378_9FIRM</name>
<comment type="similarity">
    <text evidence="2 15">Belongs to the IlvD/Edd family.</text>
</comment>
<feature type="binding site" evidence="15">
    <location>
        <position position="120"/>
    </location>
    <ligand>
        <name>Mg(2+)</name>
        <dbReference type="ChEBI" id="CHEBI:18420"/>
    </ligand>
</feature>
<evidence type="ECO:0000313" key="18">
    <source>
        <dbReference type="EMBL" id="KNZ42961.1"/>
    </source>
</evidence>
<dbReference type="InterPro" id="IPR042096">
    <property type="entry name" value="Dihydro-acid_dehy_C"/>
</dbReference>
<keyword evidence="9 15" id="KW-0456">Lyase</keyword>
<dbReference type="FunFam" id="3.50.30.80:FF:000001">
    <property type="entry name" value="Dihydroxy-acid dehydratase"/>
    <property type="match status" value="1"/>
</dbReference>
<protein>
    <recommendedName>
        <fullName evidence="14 15">Dihydroxy-acid dehydratase</fullName>
        <shortName evidence="15">DAD</shortName>
        <ecNumber evidence="14 15">4.2.1.9</ecNumber>
    </recommendedName>
</protein>
<feature type="domain" description="Dihydroxy-acid/6-phosphogluconate dehydratase C-terminal" evidence="17">
    <location>
        <begin position="359"/>
        <end position="550"/>
    </location>
</feature>
<sequence length="554" mass="58593">MKSDRVKKGVETTPQRSLFKAMGYIDEELERPLIGIVNSFNEIVPGHIHLNTITKAVKEGVRIAGGTPIEFPVIAVCDGIAMGHVGMKYSLASRELIADSIEIMATAHAFDALVLVTNCDKIVPGMLMAAARLNIPAVVISGGPMLTGKSFGKKDTDLNTAFEAVGAYNAGKIDEYELKSYEDSVCPGCGSCSGMFTANSMNCLTEVLGMGLPGNGTIPAVFAERVRLAKKAGIQVMEMLERNIRPRDIMTEANFKNALACDMALGCSTNSILHLPAIAYEAGVIINLDEVNEISAKTPHLCKLAPAGQHHLEDLYYAGGIQALMKTLADGNLIDDSLMTVTGKTIAENIQGVTNKNPEVIRTLDNPYSPTGGLAILFGNLAPDGAVVKQGAVAPEMLKHQGPARVFNSEEDATSAIKAGKIVKGDVVVIRYEGPKGGPGMREMLFPTSAIAGMGLDKDVALITDGRFSGATRGAAIGHISPEAAAGGAIGLVEEGDLIAIDIPNRSIKLMVDDAVLEERKAAWIPQEPKIKTGYLARYSKLVTSASTGAVFEK</sequence>
<dbReference type="NCBIfam" id="NF002068">
    <property type="entry name" value="PRK00911.1"/>
    <property type="match status" value="1"/>
</dbReference>
<dbReference type="InterPro" id="IPR037237">
    <property type="entry name" value="IlvD/EDD_N"/>
</dbReference>
<evidence type="ECO:0000256" key="8">
    <source>
        <dbReference type="ARBA" id="ARBA00023014"/>
    </source>
</evidence>
<keyword evidence="3 15" id="KW-0028">Amino-acid biosynthesis</keyword>
<feature type="modified residue" description="N6-carboxylysine" evidence="15">
    <location>
        <position position="121"/>
    </location>
</feature>
<dbReference type="PANTHER" id="PTHR43661:SF3">
    <property type="entry name" value="D-XYLONATE DEHYDRATASE YAGF-RELATED"/>
    <property type="match status" value="1"/>
</dbReference>
<dbReference type="HAMAP" id="MF_00012">
    <property type="entry name" value="IlvD"/>
    <property type="match status" value="1"/>
</dbReference>
<comment type="catalytic activity">
    <reaction evidence="11">
        <text>(2R)-2,3-dihydroxy-3-methylbutanoate = 3-methyl-2-oxobutanoate + H2O</text>
        <dbReference type="Rhea" id="RHEA:24809"/>
        <dbReference type="ChEBI" id="CHEBI:11851"/>
        <dbReference type="ChEBI" id="CHEBI:15377"/>
        <dbReference type="ChEBI" id="CHEBI:49072"/>
        <dbReference type="EC" id="4.2.1.9"/>
    </reaction>
    <physiologicalReaction direction="left-to-right" evidence="11">
        <dbReference type="Rhea" id="RHEA:24810"/>
    </physiologicalReaction>
</comment>
<accession>A0A0L6U378</accession>
<dbReference type="PATRIC" id="fig|52689.4.peg.3930"/>
<evidence type="ECO:0000259" key="17">
    <source>
        <dbReference type="Pfam" id="PF24877"/>
    </source>
</evidence>
<keyword evidence="6 15" id="KW-0460">Magnesium</keyword>
<evidence type="ECO:0000256" key="14">
    <source>
        <dbReference type="ARBA" id="ARBA00029490"/>
    </source>
</evidence>
<evidence type="ECO:0000256" key="11">
    <source>
        <dbReference type="ARBA" id="ARBA00029304"/>
    </source>
</evidence>
<gene>
    <name evidence="15" type="primary">ilvD</name>
    <name evidence="18" type="ORF">AKG39_04390</name>
</gene>
<evidence type="ECO:0000256" key="12">
    <source>
        <dbReference type="ARBA" id="ARBA00029436"/>
    </source>
</evidence>
<comment type="caution">
    <text evidence="18">The sequence shown here is derived from an EMBL/GenBank/DDBJ whole genome shotgun (WGS) entry which is preliminary data.</text>
</comment>
<evidence type="ECO:0000256" key="9">
    <source>
        <dbReference type="ARBA" id="ARBA00023239"/>
    </source>
</evidence>
<evidence type="ECO:0000256" key="7">
    <source>
        <dbReference type="ARBA" id="ARBA00023004"/>
    </source>
</evidence>
<evidence type="ECO:0000256" key="13">
    <source>
        <dbReference type="ARBA" id="ARBA00029437"/>
    </source>
</evidence>
<dbReference type="GO" id="GO:0009097">
    <property type="term" value="P:isoleucine biosynthetic process"/>
    <property type="evidence" value="ECO:0007669"/>
    <property type="project" value="UniProtKB-UniRule"/>
</dbReference>
<comment type="cofactor">
    <cofactor evidence="15">
        <name>[2Fe-2S] cluster</name>
        <dbReference type="ChEBI" id="CHEBI:190135"/>
    </cofactor>
    <text evidence="15">Binds 1 [2Fe-2S] cluster per subunit. This cluster acts as a Lewis acid cofactor.</text>
</comment>